<evidence type="ECO:0000313" key="2">
    <source>
        <dbReference type="EMBL" id="JAC28531.1"/>
    </source>
</evidence>
<sequence length="137" mass="14823">MKLLQSVLCFTLLTAACAATLETPTPGLKPVKTEQDHNLQTSVGLVFQALDEWLEANDGVEPATAERRLRELITEVTEHHNLLSAIEDDDDDEDEVRAYGLGKKLKKWRKKAKEALAGAAKAVVVNKIVGAAASAMG</sequence>
<evidence type="ECO:0000256" key="1">
    <source>
        <dbReference type="SAM" id="SignalP"/>
    </source>
</evidence>
<feature type="signal peptide" evidence="1">
    <location>
        <begin position="1"/>
        <end position="18"/>
    </location>
</feature>
<protein>
    <submittedName>
        <fullName evidence="2">Putative secreted salivary gland protein</fullName>
    </submittedName>
</protein>
<keyword evidence="1" id="KW-0732">Signal</keyword>
<reference evidence="2" key="1">
    <citation type="submission" date="2014-03" db="EMBL/GenBank/DDBJ databases">
        <title>The sialotranscriptome of Amblyomma triste, Amblyomma parvum and Amblyomma cajennense ticks, uncovered by 454-based RNA-seq.</title>
        <authorList>
            <person name="Garcia G.R."/>
            <person name="Gardinassi L.G."/>
            <person name="Ribeiro J.M."/>
            <person name="Anatriello E."/>
            <person name="Ferreira B.R."/>
            <person name="Moreira H.N."/>
            <person name="Mafra C."/>
            <person name="Olegario M.M."/>
            <person name="Szabo P.J."/>
            <person name="Miranda-Santos I.K."/>
            <person name="Maruyama S.R."/>
        </authorList>
    </citation>
    <scope>NUCLEOTIDE SEQUENCE</scope>
    <source>
        <strain evidence="2">Mato Grasso do Sul</strain>
        <tissue evidence="2">Salivary glands</tissue>
    </source>
</reference>
<name>A0A023G2X6_AMBTT</name>
<dbReference type="EMBL" id="GBBM01006887">
    <property type="protein sequence ID" value="JAC28531.1"/>
    <property type="molecule type" value="mRNA"/>
</dbReference>
<feature type="chain" id="PRO_5001516149" evidence="1">
    <location>
        <begin position="19"/>
        <end position="137"/>
    </location>
</feature>
<accession>A0A023G2X6</accession>
<proteinExistence type="evidence at transcript level"/>
<dbReference type="AlphaFoldDB" id="A0A023G2X6"/>
<dbReference type="PROSITE" id="PS51257">
    <property type="entry name" value="PROKAR_LIPOPROTEIN"/>
    <property type="match status" value="1"/>
</dbReference>
<organism evidence="2">
    <name type="scientific">Amblyomma triste</name>
    <name type="common">Neotropical tick</name>
    <dbReference type="NCBI Taxonomy" id="251400"/>
    <lineage>
        <taxon>Eukaryota</taxon>
        <taxon>Metazoa</taxon>
        <taxon>Ecdysozoa</taxon>
        <taxon>Arthropoda</taxon>
        <taxon>Chelicerata</taxon>
        <taxon>Arachnida</taxon>
        <taxon>Acari</taxon>
        <taxon>Parasitiformes</taxon>
        <taxon>Ixodida</taxon>
        <taxon>Ixodoidea</taxon>
        <taxon>Ixodidae</taxon>
        <taxon>Amblyomminae</taxon>
        <taxon>Amblyomma</taxon>
    </lineage>
</organism>